<dbReference type="VEuPathDB" id="FungiDB:RhiirA1_461714"/>
<reference evidence="1 2" key="1">
    <citation type="submission" date="2017-10" db="EMBL/GenBank/DDBJ databases">
        <title>Extensive intraspecific genome diversity in a model arbuscular mycorrhizal fungus.</title>
        <authorList>
            <person name="Chen E.C.H."/>
            <person name="Morin E."/>
            <person name="Baudet D."/>
            <person name="Noel J."/>
            <person name="Ndikumana S."/>
            <person name="Charron P."/>
            <person name="St-Onge C."/>
            <person name="Giorgi J."/>
            <person name="Grigoriev I.V."/>
            <person name="Roux C."/>
            <person name="Martin F.M."/>
            <person name="Corradi N."/>
        </authorList>
    </citation>
    <scope>NUCLEOTIDE SEQUENCE [LARGE SCALE GENOMIC DNA]</scope>
    <source>
        <strain evidence="1 2">A1</strain>
    </source>
</reference>
<reference evidence="1 2" key="2">
    <citation type="submission" date="2017-10" db="EMBL/GenBank/DDBJ databases">
        <title>Genome analyses suggest a sexual origin of heterokaryosis in a supposedly ancient asexual fungus.</title>
        <authorList>
            <person name="Corradi N."/>
            <person name="Sedzielewska K."/>
            <person name="Noel J."/>
            <person name="Charron P."/>
            <person name="Farinelli L."/>
            <person name="Marton T."/>
            <person name="Kruger M."/>
            <person name="Pelin A."/>
            <person name="Brachmann A."/>
            <person name="Corradi N."/>
        </authorList>
    </citation>
    <scope>NUCLEOTIDE SEQUENCE [LARGE SCALE GENOMIC DNA]</scope>
    <source>
        <strain evidence="1 2">A1</strain>
    </source>
</reference>
<proteinExistence type="predicted"/>
<name>A0A2I1ESU8_9GLOM</name>
<accession>A0A2I1ESU8</accession>
<evidence type="ECO:0000313" key="1">
    <source>
        <dbReference type="EMBL" id="PKC64925.1"/>
    </source>
</evidence>
<gene>
    <name evidence="1" type="ORF">RhiirA1_461714</name>
</gene>
<evidence type="ECO:0000313" key="2">
    <source>
        <dbReference type="Proteomes" id="UP000232688"/>
    </source>
</evidence>
<comment type="caution">
    <text evidence="1">The sequence shown here is derived from an EMBL/GenBank/DDBJ whole genome shotgun (WGS) entry which is preliminary data.</text>
</comment>
<dbReference type="AlphaFoldDB" id="A0A2I1ESU8"/>
<dbReference type="OrthoDB" id="2305901at2759"/>
<dbReference type="VEuPathDB" id="FungiDB:FUN_021822"/>
<dbReference type="EMBL" id="LLXH01000588">
    <property type="protein sequence ID" value="PKC64925.1"/>
    <property type="molecule type" value="Genomic_DNA"/>
</dbReference>
<organism evidence="1 2">
    <name type="scientific">Rhizophagus irregularis</name>
    <dbReference type="NCBI Taxonomy" id="588596"/>
    <lineage>
        <taxon>Eukaryota</taxon>
        <taxon>Fungi</taxon>
        <taxon>Fungi incertae sedis</taxon>
        <taxon>Mucoromycota</taxon>
        <taxon>Glomeromycotina</taxon>
        <taxon>Glomeromycetes</taxon>
        <taxon>Glomerales</taxon>
        <taxon>Glomeraceae</taxon>
        <taxon>Rhizophagus</taxon>
    </lineage>
</organism>
<dbReference type="Proteomes" id="UP000232688">
    <property type="component" value="Unassembled WGS sequence"/>
</dbReference>
<protein>
    <submittedName>
        <fullName evidence="1">Uncharacterized protein</fullName>
    </submittedName>
</protein>
<sequence>MNINNTFNCFLKYLNTFELFISVAKWFDSARNSKFGIRTGVSEQNFERFITMSLFKIFIKNEVNLHTLEIKAAIIYYRELNEILELILQNQNFIHNIGNLKVNYIRGDNDNTIINNHISQIIHLHQNLKKILIYGNFLSLCQLLLSKDYYWSNTLNTIIFYDVDFSVVINLDKVFEQLNVLESIHIINCSLNNYFTQQIINLTKPFKLKSLILNEVTQIESLQQLLLKSGDYLKNFGCSTIYCTNHDISQLLKYCNNINLLYFVEFESEISTYQKINLIKNIKQSLNYLIIKICPVEHCSTCSSIILKNLGQILPSKLDYISLDFTIKESDFRVFLENSQYIFINKLLIKLKSGSDDILHYIKEYIMKEKRVKYLAIKNIKNEELFDLKDEVTDFKLHNIIVRRYSDLVIDFDDNDDYIWNIDKL</sequence>